<dbReference type="Proteomes" id="UP000076962">
    <property type="component" value="Unassembled WGS sequence"/>
</dbReference>
<accession>A0A176S720</accession>
<proteinExistence type="predicted"/>
<gene>
    <name evidence="1" type="ORF">THIOM_000231</name>
</gene>
<keyword evidence="2" id="KW-1185">Reference proteome</keyword>
<dbReference type="EMBL" id="LUTY01000097">
    <property type="protein sequence ID" value="OAD23922.1"/>
    <property type="molecule type" value="Genomic_DNA"/>
</dbReference>
<dbReference type="AlphaFoldDB" id="A0A176S720"/>
<organism evidence="1 2">
    <name type="scientific">Candidatus Thiomargarita nelsonii</name>
    <dbReference type="NCBI Taxonomy" id="1003181"/>
    <lineage>
        <taxon>Bacteria</taxon>
        <taxon>Pseudomonadati</taxon>
        <taxon>Pseudomonadota</taxon>
        <taxon>Gammaproteobacteria</taxon>
        <taxon>Thiotrichales</taxon>
        <taxon>Thiotrichaceae</taxon>
        <taxon>Thiomargarita</taxon>
    </lineage>
</organism>
<name>A0A176S720_9GAMM</name>
<evidence type="ECO:0000313" key="1">
    <source>
        <dbReference type="EMBL" id="OAD23922.1"/>
    </source>
</evidence>
<protein>
    <submittedName>
        <fullName evidence="1">Uncharacterized protein</fullName>
    </submittedName>
</protein>
<comment type="caution">
    <text evidence="1">The sequence shown here is derived from an EMBL/GenBank/DDBJ whole genome shotgun (WGS) entry which is preliminary data.</text>
</comment>
<evidence type="ECO:0000313" key="2">
    <source>
        <dbReference type="Proteomes" id="UP000076962"/>
    </source>
</evidence>
<reference evidence="1 2" key="1">
    <citation type="submission" date="2016-05" db="EMBL/GenBank/DDBJ databases">
        <title>Single-cell genome of chain-forming Candidatus Thiomargarita nelsonii and comparison to other large sulfur-oxidizing bacteria.</title>
        <authorList>
            <person name="Winkel M."/>
            <person name="Salman V."/>
            <person name="Woyke T."/>
            <person name="Schulz-Vogt H."/>
            <person name="Richter M."/>
            <person name="Flood B."/>
            <person name="Bailey J."/>
            <person name="Amann R."/>
            <person name="Mussmann M."/>
        </authorList>
    </citation>
    <scope>NUCLEOTIDE SEQUENCE [LARGE SCALE GENOMIC DNA]</scope>
    <source>
        <strain evidence="1 2">THI036</strain>
    </source>
</reference>
<sequence length="101" mass="10214">MLVSVTVPTGLIGIVCILVCTAQRVGDTSEVAVRVISVAPTATSVISDRGDATAAVVAKLEIATIIVSNFIQQASHGSISVTDGVTVAVDTGRDLAIGCEF</sequence>